<gene>
    <name evidence="3" type="primary">amrB</name>
    <name evidence="3" type="ORF">C0099_08060</name>
</gene>
<organism evidence="3 4">
    <name type="scientific">Pseudazoarcus pumilus</name>
    <dbReference type="NCBI Taxonomy" id="2067960"/>
    <lineage>
        <taxon>Bacteria</taxon>
        <taxon>Pseudomonadati</taxon>
        <taxon>Pseudomonadota</taxon>
        <taxon>Betaproteobacteria</taxon>
        <taxon>Rhodocyclales</taxon>
        <taxon>Zoogloeaceae</taxon>
        <taxon>Pseudazoarcus</taxon>
    </lineage>
</organism>
<proteinExistence type="inferred from homology"/>
<sequence length="277" mass="29871">MAIASIRPAAVAGHFYPADPELLRARVSELLTSAMPAEELTAAPKALVVPHAGYLYSGAIAANGYASLLGLRGKIRRVVLLGPPHRLPVTGFALAAAQGFSTPLGVTPVDRALWTLVQDQPDVVVDDRPHALEHCIEVQLPFLQTLLEHFEILPLLVGPVSAQRVADMLDLLWSGPETLILISSDLSHYLSYEDARALDRATARQMLDLRPGLHGEQACGAHALNGLLLACARRGLEPYLLDLRNSGDTAGDRSRVVGYASVAFVEFPTDRPHALRH</sequence>
<reference evidence="3 4" key="1">
    <citation type="submission" date="2018-01" db="EMBL/GenBank/DDBJ databases">
        <authorList>
            <person name="Fu G.-Y."/>
        </authorList>
    </citation>
    <scope>NUCLEOTIDE SEQUENCE [LARGE SCALE GENOMIC DNA]</scope>
    <source>
        <strain evidence="3 4">SY39</strain>
    </source>
</reference>
<dbReference type="CDD" id="cd07361">
    <property type="entry name" value="MEMO_like"/>
    <property type="match status" value="1"/>
</dbReference>
<dbReference type="RefSeq" id="WP_102246953.1">
    <property type="nucleotide sequence ID" value="NZ_CP025682.1"/>
</dbReference>
<evidence type="ECO:0000313" key="4">
    <source>
        <dbReference type="Proteomes" id="UP000242205"/>
    </source>
</evidence>
<dbReference type="KEGG" id="atw:C0099_08060"/>
<dbReference type="NCBIfam" id="TIGR04336">
    <property type="entry name" value="AmmeMemoSam_B"/>
    <property type="match status" value="1"/>
</dbReference>
<name>A0A2I6S6J7_9RHOO</name>
<dbReference type="HAMAP" id="MF_00055">
    <property type="entry name" value="MEMO1"/>
    <property type="match status" value="1"/>
</dbReference>
<evidence type="ECO:0000256" key="1">
    <source>
        <dbReference type="ARBA" id="ARBA00006315"/>
    </source>
</evidence>
<dbReference type="Gene3D" id="3.40.830.10">
    <property type="entry name" value="LigB-like"/>
    <property type="match status" value="1"/>
</dbReference>
<dbReference type="EMBL" id="CP025682">
    <property type="protein sequence ID" value="AUN94887.1"/>
    <property type="molecule type" value="Genomic_DNA"/>
</dbReference>
<dbReference type="AlphaFoldDB" id="A0A2I6S6J7"/>
<dbReference type="Pfam" id="PF01875">
    <property type="entry name" value="Memo"/>
    <property type="match status" value="1"/>
</dbReference>
<comment type="similarity">
    <text evidence="1 2">Belongs to the MEMO1 family.</text>
</comment>
<dbReference type="Proteomes" id="UP000242205">
    <property type="component" value="Chromosome"/>
</dbReference>
<evidence type="ECO:0000256" key="2">
    <source>
        <dbReference type="HAMAP-Rule" id="MF_00055"/>
    </source>
</evidence>
<dbReference type="InterPro" id="IPR002737">
    <property type="entry name" value="MEMO1_fam"/>
</dbReference>
<dbReference type="PANTHER" id="PTHR11060:SF0">
    <property type="entry name" value="PROTEIN MEMO1"/>
    <property type="match status" value="1"/>
</dbReference>
<accession>A0A2I6S6J7</accession>
<dbReference type="PANTHER" id="PTHR11060">
    <property type="entry name" value="PROTEIN MEMO1"/>
    <property type="match status" value="1"/>
</dbReference>
<evidence type="ECO:0000313" key="3">
    <source>
        <dbReference type="EMBL" id="AUN94887.1"/>
    </source>
</evidence>
<dbReference type="OrthoDB" id="9782820at2"/>
<protein>
    <recommendedName>
        <fullName evidence="2">MEMO1 family protein C0099_08060</fullName>
    </recommendedName>
</protein>
<keyword evidence="4" id="KW-1185">Reference proteome</keyword>